<dbReference type="Proteomes" id="UP000298663">
    <property type="component" value="Unassembled WGS sequence"/>
</dbReference>
<reference evidence="2 3" key="1">
    <citation type="journal article" date="2015" name="Genome Biol.">
        <title>Comparative genomics of Steinernema reveals deeply conserved gene regulatory networks.</title>
        <authorList>
            <person name="Dillman A.R."/>
            <person name="Macchietto M."/>
            <person name="Porter C.F."/>
            <person name="Rogers A."/>
            <person name="Williams B."/>
            <person name="Antoshechkin I."/>
            <person name="Lee M.M."/>
            <person name="Goodwin Z."/>
            <person name="Lu X."/>
            <person name="Lewis E.E."/>
            <person name="Goodrich-Blair H."/>
            <person name="Stock S.P."/>
            <person name="Adams B.J."/>
            <person name="Sternberg P.W."/>
            <person name="Mortazavi A."/>
        </authorList>
    </citation>
    <scope>NUCLEOTIDE SEQUENCE [LARGE SCALE GENOMIC DNA]</scope>
    <source>
        <strain evidence="2 3">ALL</strain>
    </source>
</reference>
<evidence type="ECO:0000256" key="1">
    <source>
        <dbReference type="SAM" id="SignalP"/>
    </source>
</evidence>
<protein>
    <submittedName>
        <fullName evidence="2">Uncharacterized protein</fullName>
    </submittedName>
</protein>
<comment type="caution">
    <text evidence="2">The sequence shown here is derived from an EMBL/GenBank/DDBJ whole genome shotgun (WGS) entry which is preliminary data.</text>
</comment>
<feature type="signal peptide" evidence="1">
    <location>
        <begin position="1"/>
        <end position="19"/>
    </location>
</feature>
<evidence type="ECO:0000313" key="3">
    <source>
        <dbReference type="Proteomes" id="UP000298663"/>
    </source>
</evidence>
<accession>A0A4U5NJY3</accession>
<sequence>MRFLLLVLALFVIFSVGSAAEIMGKCTRAEETQMRCDRPGRFPSPTPTKECASYTDTITKRRVVGCTDILW</sequence>
<reference evidence="2 3" key="2">
    <citation type="journal article" date="2019" name="G3 (Bethesda)">
        <title>Hybrid Assembly of the Genome of the Entomopathogenic Nematode Steinernema carpocapsae Identifies the X-Chromosome.</title>
        <authorList>
            <person name="Serra L."/>
            <person name="Macchietto M."/>
            <person name="Macias-Munoz A."/>
            <person name="McGill C.J."/>
            <person name="Rodriguez I.M."/>
            <person name="Rodriguez B."/>
            <person name="Murad R."/>
            <person name="Mortazavi A."/>
        </authorList>
    </citation>
    <scope>NUCLEOTIDE SEQUENCE [LARGE SCALE GENOMIC DNA]</scope>
    <source>
        <strain evidence="2 3">ALL</strain>
    </source>
</reference>
<gene>
    <name evidence="2" type="ORF">L596_016756</name>
</gene>
<feature type="chain" id="PRO_5020610522" evidence="1">
    <location>
        <begin position="20"/>
        <end position="71"/>
    </location>
</feature>
<keyword evidence="3" id="KW-1185">Reference proteome</keyword>
<dbReference type="AlphaFoldDB" id="A0A4U5NJY3"/>
<evidence type="ECO:0000313" key="2">
    <source>
        <dbReference type="EMBL" id="TKR83112.1"/>
    </source>
</evidence>
<proteinExistence type="predicted"/>
<name>A0A4U5NJY3_STECR</name>
<keyword evidence="1" id="KW-0732">Signal</keyword>
<dbReference type="EMBL" id="AZBU02000004">
    <property type="protein sequence ID" value="TKR83112.1"/>
    <property type="molecule type" value="Genomic_DNA"/>
</dbReference>
<organism evidence="2 3">
    <name type="scientific">Steinernema carpocapsae</name>
    <name type="common">Entomopathogenic nematode</name>
    <dbReference type="NCBI Taxonomy" id="34508"/>
    <lineage>
        <taxon>Eukaryota</taxon>
        <taxon>Metazoa</taxon>
        <taxon>Ecdysozoa</taxon>
        <taxon>Nematoda</taxon>
        <taxon>Chromadorea</taxon>
        <taxon>Rhabditida</taxon>
        <taxon>Tylenchina</taxon>
        <taxon>Panagrolaimomorpha</taxon>
        <taxon>Strongyloidoidea</taxon>
        <taxon>Steinernematidae</taxon>
        <taxon>Steinernema</taxon>
    </lineage>
</organism>